<reference evidence="2" key="1">
    <citation type="submission" date="2021-02" db="EMBL/GenBank/DDBJ databases">
        <authorList>
            <person name="Nowell W R."/>
        </authorList>
    </citation>
    <scope>NUCLEOTIDE SEQUENCE</scope>
</reference>
<evidence type="ECO:0000313" key="2">
    <source>
        <dbReference type="EMBL" id="CAF1628152.1"/>
    </source>
</evidence>
<evidence type="ECO:0000256" key="1">
    <source>
        <dbReference type="SAM" id="SignalP"/>
    </source>
</evidence>
<feature type="signal peptide" evidence="1">
    <location>
        <begin position="1"/>
        <end position="18"/>
    </location>
</feature>
<proteinExistence type="predicted"/>
<protein>
    <submittedName>
        <fullName evidence="2">Uncharacterized protein</fullName>
    </submittedName>
</protein>
<dbReference type="AlphaFoldDB" id="A0A816CXI9"/>
<accession>A0A816CXI9</accession>
<feature type="chain" id="PRO_5032565074" evidence="1">
    <location>
        <begin position="19"/>
        <end position="244"/>
    </location>
</feature>
<name>A0A816CXI9_ADIRI</name>
<comment type="caution">
    <text evidence="2">The sequence shown here is derived from an EMBL/GenBank/DDBJ whole genome shotgun (WGS) entry which is preliminary data.</text>
</comment>
<gene>
    <name evidence="2" type="ORF">XAT740_LOCUS51197</name>
</gene>
<sequence>MRLIHLTLFSLFVICIDGKRRCLTNCTITGLIGEPFNISDRCDQYTKANDCKVEVEFNYYDQRYTVIFSTAFVDYNYRSLYITITGFLLYRATFACGNSDNCATDFARKKVVDLSNRMINTGSVIKQLRPLLSEQRQSPLQCYDNEECTGICKIRIKTDKNQLDQRKCDEMSEPRVRVLDGSVPILDIECNRTKCNSFETVDQVKQILYQHNLTDINGRINRGQKNSISTLLLPILIILFIQLI</sequence>
<keyword evidence="3" id="KW-1185">Reference proteome</keyword>
<evidence type="ECO:0000313" key="3">
    <source>
        <dbReference type="Proteomes" id="UP000663828"/>
    </source>
</evidence>
<keyword evidence="1" id="KW-0732">Signal</keyword>
<organism evidence="2 3">
    <name type="scientific">Adineta ricciae</name>
    <name type="common">Rotifer</name>
    <dbReference type="NCBI Taxonomy" id="249248"/>
    <lineage>
        <taxon>Eukaryota</taxon>
        <taxon>Metazoa</taxon>
        <taxon>Spiralia</taxon>
        <taxon>Gnathifera</taxon>
        <taxon>Rotifera</taxon>
        <taxon>Eurotatoria</taxon>
        <taxon>Bdelloidea</taxon>
        <taxon>Adinetida</taxon>
        <taxon>Adinetidae</taxon>
        <taxon>Adineta</taxon>
    </lineage>
</organism>
<dbReference type="Proteomes" id="UP000663828">
    <property type="component" value="Unassembled WGS sequence"/>
</dbReference>
<dbReference type="EMBL" id="CAJNOR010008076">
    <property type="protein sequence ID" value="CAF1628152.1"/>
    <property type="molecule type" value="Genomic_DNA"/>
</dbReference>